<protein>
    <submittedName>
        <fullName evidence="2">Uncharacterized protein</fullName>
    </submittedName>
</protein>
<feature type="compositionally biased region" description="Basic and acidic residues" evidence="1">
    <location>
        <begin position="1"/>
        <end position="11"/>
    </location>
</feature>
<feature type="compositionally biased region" description="Basic and acidic residues" evidence="1">
    <location>
        <begin position="25"/>
        <end position="52"/>
    </location>
</feature>
<dbReference type="EMBL" id="JARKIE010000519">
    <property type="protein sequence ID" value="KAJ7631469.1"/>
    <property type="molecule type" value="Genomic_DNA"/>
</dbReference>
<accession>A0AAD7FPT1</accession>
<dbReference type="Proteomes" id="UP001221757">
    <property type="component" value="Unassembled WGS sequence"/>
</dbReference>
<reference evidence="2" key="1">
    <citation type="submission" date="2023-03" db="EMBL/GenBank/DDBJ databases">
        <title>Massive genome expansion in bonnet fungi (Mycena s.s.) driven by repeated elements and novel gene families across ecological guilds.</title>
        <authorList>
            <consortium name="Lawrence Berkeley National Laboratory"/>
            <person name="Harder C.B."/>
            <person name="Miyauchi S."/>
            <person name="Viragh M."/>
            <person name="Kuo A."/>
            <person name="Thoen E."/>
            <person name="Andreopoulos B."/>
            <person name="Lu D."/>
            <person name="Skrede I."/>
            <person name="Drula E."/>
            <person name="Henrissat B."/>
            <person name="Morin E."/>
            <person name="Kohler A."/>
            <person name="Barry K."/>
            <person name="LaButti K."/>
            <person name="Morin E."/>
            <person name="Salamov A."/>
            <person name="Lipzen A."/>
            <person name="Mereny Z."/>
            <person name="Hegedus B."/>
            <person name="Baldrian P."/>
            <person name="Stursova M."/>
            <person name="Weitz H."/>
            <person name="Taylor A."/>
            <person name="Grigoriev I.V."/>
            <person name="Nagy L.G."/>
            <person name="Martin F."/>
            <person name="Kauserud H."/>
        </authorList>
    </citation>
    <scope>NUCLEOTIDE SEQUENCE</scope>
    <source>
        <strain evidence="2">CBHHK067</strain>
    </source>
</reference>
<evidence type="ECO:0000313" key="3">
    <source>
        <dbReference type="Proteomes" id="UP001221757"/>
    </source>
</evidence>
<gene>
    <name evidence="2" type="ORF">B0H17DRAFT_1150308</name>
</gene>
<evidence type="ECO:0000313" key="2">
    <source>
        <dbReference type="EMBL" id="KAJ7631469.1"/>
    </source>
</evidence>
<sequence>MRSQRCARELRPPNPAPQPGIPAKPEPRMEHVARAQEREDRGGGGEVRRDGGEVEGDEREQLGQHVRRGDECGESSGDKCVQSRDSGESWQGADSGFANGDERGVHLRLVLRVLSSYPFRIFIRSIHAPRLRIVHEDVEIHTRYGGRYATLRIPVLDTHTSVVVAQTTNRDARRCLIPIRSHRSPSGSTKVYQGPQDP</sequence>
<organism evidence="2 3">
    <name type="scientific">Mycena rosella</name>
    <name type="common">Pink bonnet</name>
    <name type="synonym">Agaricus rosellus</name>
    <dbReference type="NCBI Taxonomy" id="1033263"/>
    <lineage>
        <taxon>Eukaryota</taxon>
        <taxon>Fungi</taxon>
        <taxon>Dikarya</taxon>
        <taxon>Basidiomycota</taxon>
        <taxon>Agaricomycotina</taxon>
        <taxon>Agaricomycetes</taxon>
        <taxon>Agaricomycetidae</taxon>
        <taxon>Agaricales</taxon>
        <taxon>Marasmiineae</taxon>
        <taxon>Mycenaceae</taxon>
        <taxon>Mycena</taxon>
    </lineage>
</organism>
<feature type="compositionally biased region" description="Pro residues" evidence="1">
    <location>
        <begin position="12"/>
        <end position="24"/>
    </location>
</feature>
<name>A0AAD7FPT1_MYCRO</name>
<feature type="region of interest" description="Disordered" evidence="1">
    <location>
        <begin position="1"/>
        <end position="98"/>
    </location>
</feature>
<dbReference type="AlphaFoldDB" id="A0AAD7FPT1"/>
<feature type="compositionally biased region" description="Basic and acidic residues" evidence="1">
    <location>
        <begin position="59"/>
        <end position="71"/>
    </location>
</feature>
<keyword evidence="3" id="KW-1185">Reference proteome</keyword>
<proteinExistence type="predicted"/>
<comment type="caution">
    <text evidence="2">The sequence shown here is derived from an EMBL/GenBank/DDBJ whole genome shotgun (WGS) entry which is preliminary data.</text>
</comment>
<evidence type="ECO:0000256" key="1">
    <source>
        <dbReference type="SAM" id="MobiDB-lite"/>
    </source>
</evidence>